<evidence type="ECO:0000313" key="2">
    <source>
        <dbReference type="Proteomes" id="UP000019141"/>
    </source>
</evidence>
<comment type="caution">
    <text evidence="1">The sequence shown here is derived from an EMBL/GenBank/DDBJ whole genome shotgun (WGS) entry which is preliminary data.</text>
</comment>
<dbReference type="AlphaFoldDB" id="W4LV18"/>
<sequence length="96" mass="10341">MSNKFLGTWNMAWTGGYRAAELVHITENSGNLTLTYPGYENGYGSNLTLGNGNRSLTGTWHQDNAGPGPFTFVLQGDDIIAGVWSGGVWNGTRKDS</sequence>
<dbReference type="Proteomes" id="UP000019141">
    <property type="component" value="Unassembled WGS sequence"/>
</dbReference>
<dbReference type="EMBL" id="AZHW01000219">
    <property type="protein sequence ID" value="ETX01576.1"/>
    <property type="molecule type" value="Genomic_DNA"/>
</dbReference>
<organism evidence="1 2">
    <name type="scientific">Entotheonella factor</name>
    <dbReference type="NCBI Taxonomy" id="1429438"/>
    <lineage>
        <taxon>Bacteria</taxon>
        <taxon>Pseudomonadati</taxon>
        <taxon>Nitrospinota/Tectimicrobiota group</taxon>
        <taxon>Candidatus Tectimicrobiota</taxon>
        <taxon>Candidatus Entotheonellia</taxon>
        <taxon>Candidatus Entotheonellales</taxon>
        <taxon>Candidatus Entotheonellaceae</taxon>
        <taxon>Candidatus Entotheonella</taxon>
    </lineage>
</organism>
<evidence type="ECO:0000313" key="1">
    <source>
        <dbReference type="EMBL" id="ETX01576.1"/>
    </source>
</evidence>
<reference evidence="1 2" key="1">
    <citation type="journal article" date="2014" name="Nature">
        <title>An environmental bacterial taxon with a large and distinct metabolic repertoire.</title>
        <authorList>
            <person name="Wilson M.C."/>
            <person name="Mori T."/>
            <person name="Ruckert C."/>
            <person name="Uria A.R."/>
            <person name="Helf M.J."/>
            <person name="Takada K."/>
            <person name="Gernert C."/>
            <person name="Steffens U.A."/>
            <person name="Heycke N."/>
            <person name="Schmitt S."/>
            <person name="Rinke C."/>
            <person name="Helfrich E.J."/>
            <person name="Brachmann A.O."/>
            <person name="Gurgui C."/>
            <person name="Wakimoto T."/>
            <person name="Kracht M."/>
            <person name="Crusemann M."/>
            <person name="Hentschel U."/>
            <person name="Abe I."/>
            <person name="Matsunaga S."/>
            <person name="Kalinowski J."/>
            <person name="Takeyama H."/>
            <person name="Piel J."/>
        </authorList>
    </citation>
    <scope>NUCLEOTIDE SEQUENCE [LARGE SCALE GENOMIC DNA]</scope>
    <source>
        <strain evidence="2">TSY1</strain>
    </source>
</reference>
<gene>
    <name evidence="1" type="ORF">ETSY1_06855</name>
</gene>
<accession>W4LV18</accession>
<dbReference type="HOGENOM" id="CLU_2354537_0_0_7"/>
<name>W4LV18_ENTF1</name>
<protein>
    <recommendedName>
        <fullName evidence="3">Lipocalin-like domain-containing protein</fullName>
    </recommendedName>
</protein>
<proteinExistence type="predicted"/>
<evidence type="ECO:0008006" key="3">
    <source>
        <dbReference type="Google" id="ProtNLM"/>
    </source>
</evidence>
<keyword evidence="2" id="KW-1185">Reference proteome</keyword>